<dbReference type="AlphaFoldDB" id="A0A7C9EPB9"/>
<feature type="region of interest" description="Disordered" evidence="1">
    <location>
        <begin position="78"/>
        <end position="112"/>
    </location>
</feature>
<name>A0A7C9EPB9_OPUST</name>
<dbReference type="EMBL" id="GISG01042555">
    <property type="protein sequence ID" value="MBA4623295.1"/>
    <property type="molecule type" value="Transcribed_RNA"/>
</dbReference>
<evidence type="ECO:0000313" key="2">
    <source>
        <dbReference type="EMBL" id="MBA4671303.1"/>
    </source>
</evidence>
<sequence>MTFAAFLNASFTQDPWPMLSASMILLADLLPEGVIRRRGRSRFEPEEKATMERRSLEDREDITARIALFKDCSFNGVIWPPTSSTDTRSTDGRRDPGGAGGALNLRRTAYVS</sequence>
<dbReference type="EMBL" id="GISG01250487">
    <property type="protein sequence ID" value="MBA4671303.1"/>
    <property type="molecule type" value="Transcribed_RNA"/>
</dbReference>
<reference evidence="2" key="2">
    <citation type="submission" date="2020-07" db="EMBL/GenBank/DDBJ databases">
        <authorList>
            <person name="Vera ALvarez R."/>
            <person name="Arias-Moreno D.M."/>
            <person name="Jimenez-Jacinto V."/>
            <person name="Jimenez-Bremont J.F."/>
            <person name="Swaminathan K."/>
            <person name="Moose S.P."/>
            <person name="Guerrero-Gonzalez M.L."/>
            <person name="Marino-Ramirez L."/>
            <person name="Landsman D."/>
            <person name="Rodriguez-Kessler M."/>
            <person name="Delgado-Sanchez P."/>
        </authorList>
    </citation>
    <scope>NUCLEOTIDE SEQUENCE</scope>
    <source>
        <tissue evidence="2">Cladode</tissue>
    </source>
</reference>
<evidence type="ECO:0000256" key="1">
    <source>
        <dbReference type="SAM" id="MobiDB-lite"/>
    </source>
</evidence>
<organism evidence="2">
    <name type="scientific">Opuntia streptacantha</name>
    <name type="common">Prickly pear cactus</name>
    <name type="synonym">Opuntia cardona</name>
    <dbReference type="NCBI Taxonomy" id="393608"/>
    <lineage>
        <taxon>Eukaryota</taxon>
        <taxon>Viridiplantae</taxon>
        <taxon>Streptophyta</taxon>
        <taxon>Embryophyta</taxon>
        <taxon>Tracheophyta</taxon>
        <taxon>Spermatophyta</taxon>
        <taxon>Magnoliopsida</taxon>
        <taxon>eudicotyledons</taxon>
        <taxon>Gunneridae</taxon>
        <taxon>Pentapetalae</taxon>
        <taxon>Caryophyllales</taxon>
        <taxon>Cactineae</taxon>
        <taxon>Cactaceae</taxon>
        <taxon>Opuntioideae</taxon>
        <taxon>Opuntia</taxon>
    </lineage>
</organism>
<reference evidence="2" key="1">
    <citation type="journal article" date="2013" name="J. Plant Res.">
        <title>Effect of fungi and light on seed germination of three Opuntia species from semiarid lands of central Mexico.</title>
        <authorList>
            <person name="Delgado-Sanchez P."/>
            <person name="Jimenez-Bremont J.F."/>
            <person name="Guerrero-Gonzalez Mde L."/>
            <person name="Flores J."/>
        </authorList>
    </citation>
    <scope>NUCLEOTIDE SEQUENCE</scope>
    <source>
        <tissue evidence="2">Cladode</tissue>
    </source>
</reference>
<proteinExistence type="predicted"/>
<accession>A0A7C9EPB9</accession>
<protein>
    <submittedName>
        <fullName evidence="2">Uncharacterized protein</fullName>
    </submittedName>
</protein>